<keyword evidence="2" id="KW-1185">Reference proteome</keyword>
<name>A0A318TQP1_9BACL</name>
<dbReference type="RefSeq" id="WP_215534995.1">
    <property type="nucleotide sequence ID" value="NZ_QJTJ01000051.1"/>
</dbReference>
<evidence type="ECO:0000313" key="1">
    <source>
        <dbReference type="EMBL" id="PYF01959.1"/>
    </source>
</evidence>
<dbReference type="AlphaFoldDB" id="A0A318TQP1"/>
<evidence type="ECO:0000313" key="2">
    <source>
        <dbReference type="Proteomes" id="UP000247416"/>
    </source>
</evidence>
<reference evidence="1 2" key="1">
    <citation type="submission" date="2018-06" db="EMBL/GenBank/DDBJ databases">
        <title>Genomic Encyclopedia of Archaeal and Bacterial Type Strains, Phase II (KMG-II): from individual species to whole genera.</title>
        <authorList>
            <person name="Goeker M."/>
        </authorList>
    </citation>
    <scope>NUCLEOTIDE SEQUENCE [LARGE SCALE GENOMIC DNA]</scope>
    <source>
        <strain evidence="1 2">KACC 16626</strain>
    </source>
</reference>
<protein>
    <submittedName>
        <fullName evidence="1">Uncharacterized protein</fullName>
    </submittedName>
</protein>
<accession>A0A318TQP1</accession>
<organism evidence="1 2">
    <name type="scientific">Ureibacillus chungkukjangi</name>
    <dbReference type="NCBI Taxonomy" id="1202712"/>
    <lineage>
        <taxon>Bacteria</taxon>
        <taxon>Bacillati</taxon>
        <taxon>Bacillota</taxon>
        <taxon>Bacilli</taxon>
        <taxon>Bacillales</taxon>
        <taxon>Caryophanaceae</taxon>
        <taxon>Ureibacillus</taxon>
    </lineage>
</organism>
<sequence>LSPTSTKEWEKNQRNCSKLISKMCPILLDAYIHPLTIDRYENDMFFYASEYARIWIETLFLLSINGEITIYPKNTLGIFSNKYLYTIHSHELKKR</sequence>
<dbReference type="EMBL" id="QJTJ01000051">
    <property type="protein sequence ID" value="PYF01959.1"/>
    <property type="molecule type" value="Genomic_DNA"/>
</dbReference>
<gene>
    <name evidence="1" type="ORF">BJ095_1511</name>
</gene>
<feature type="non-terminal residue" evidence="1">
    <location>
        <position position="1"/>
    </location>
</feature>
<proteinExistence type="predicted"/>
<comment type="caution">
    <text evidence="1">The sequence shown here is derived from an EMBL/GenBank/DDBJ whole genome shotgun (WGS) entry which is preliminary data.</text>
</comment>
<dbReference type="Proteomes" id="UP000247416">
    <property type="component" value="Unassembled WGS sequence"/>
</dbReference>